<proteinExistence type="predicted"/>
<reference evidence="1" key="1">
    <citation type="submission" date="2021-05" db="EMBL/GenBank/DDBJ databases">
        <authorList>
            <person name="Pan Q."/>
            <person name="Jouanno E."/>
            <person name="Zahm M."/>
            <person name="Klopp C."/>
            <person name="Cabau C."/>
            <person name="Louis A."/>
            <person name="Berthelot C."/>
            <person name="Parey E."/>
            <person name="Roest Crollius H."/>
            <person name="Montfort J."/>
            <person name="Robinson-Rechavi M."/>
            <person name="Bouchez O."/>
            <person name="Lampietro C."/>
            <person name="Lopez Roques C."/>
            <person name="Donnadieu C."/>
            <person name="Postlethwait J."/>
            <person name="Bobe J."/>
            <person name="Dillon D."/>
            <person name="Chandos A."/>
            <person name="von Hippel F."/>
            <person name="Guiguen Y."/>
        </authorList>
    </citation>
    <scope>NUCLEOTIDE SEQUENCE</scope>
    <source>
        <strain evidence="1">YG-Jan2019</strain>
    </source>
</reference>
<keyword evidence="2" id="KW-1185">Reference proteome</keyword>
<comment type="caution">
    <text evidence="1">The sequence shown here is derived from an EMBL/GenBank/DDBJ whole genome shotgun (WGS) entry which is preliminary data.</text>
</comment>
<dbReference type="Proteomes" id="UP001157502">
    <property type="component" value="Chromosome 30"/>
</dbReference>
<evidence type="ECO:0000313" key="2">
    <source>
        <dbReference type="Proteomes" id="UP001157502"/>
    </source>
</evidence>
<protein>
    <submittedName>
        <fullName evidence="1">Uncharacterized protein</fullName>
    </submittedName>
</protein>
<evidence type="ECO:0000313" key="1">
    <source>
        <dbReference type="EMBL" id="KAJ7988749.1"/>
    </source>
</evidence>
<gene>
    <name evidence="1" type="ORF">DPEC_G00312450</name>
</gene>
<dbReference type="EMBL" id="CM055757">
    <property type="protein sequence ID" value="KAJ7988749.1"/>
    <property type="molecule type" value="Genomic_DNA"/>
</dbReference>
<organism evidence="1 2">
    <name type="scientific">Dallia pectoralis</name>
    <name type="common">Alaska blackfish</name>
    <dbReference type="NCBI Taxonomy" id="75939"/>
    <lineage>
        <taxon>Eukaryota</taxon>
        <taxon>Metazoa</taxon>
        <taxon>Chordata</taxon>
        <taxon>Craniata</taxon>
        <taxon>Vertebrata</taxon>
        <taxon>Euteleostomi</taxon>
        <taxon>Actinopterygii</taxon>
        <taxon>Neopterygii</taxon>
        <taxon>Teleostei</taxon>
        <taxon>Protacanthopterygii</taxon>
        <taxon>Esociformes</taxon>
        <taxon>Umbridae</taxon>
        <taxon>Dallia</taxon>
    </lineage>
</organism>
<name>A0ACC2FBK7_DALPE</name>
<sequence length="117" mass="13093">MDGSSGYQMGRTMPGLHRDVTSEHVAFWDSVVTGLRVVWAPSAHRKEAATENKPNQKHAGRDEEDDHNPVLIPRPVLVSLGLKRSIHPVWSGRSVAHRWQPWDPAPGRGRYLAATEQ</sequence>
<accession>A0ACC2FBK7</accession>